<proteinExistence type="inferred from homology"/>
<evidence type="ECO:0000256" key="5">
    <source>
        <dbReference type="ARBA" id="ARBA00013061"/>
    </source>
</evidence>
<dbReference type="GO" id="GO:0005829">
    <property type="term" value="C:cytosol"/>
    <property type="evidence" value="ECO:0007669"/>
    <property type="project" value="TreeGrafter"/>
</dbReference>
<comment type="subunit">
    <text evidence="4 12">Monomer.</text>
</comment>
<dbReference type="SUPFAM" id="SSF53748">
    <property type="entry name" value="Phosphoglycerate kinase"/>
    <property type="match status" value="1"/>
</dbReference>
<evidence type="ECO:0000256" key="11">
    <source>
        <dbReference type="ARBA" id="ARBA00023152"/>
    </source>
</evidence>
<feature type="binding site" evidence="12 14">
    <location>
        <begin position="354"/>
        <end position="357"/>
    </location>
    <ligand>
        <name>ATP</name>
        <dbReference type="ChEBI" id="CHEBI:30616"/>
    </ligand>
</feature>
<keyword evidence="8 12" id="KW-0547">Nucleotide-binding</keyword>
<dbReference type="InterPro" id="IPR001576">
    <property type="entry name" value="Phosphoglycerate_kinase"/>
</dbReference>
<accession>D6YSJ9</accession>
<dbReference type="GO" id="GO:0004618">
    <property type="term" value="F:phosphoglycerate kinase activity"/>
    <property type="evidence" value="ECO:0007669"/>
    <property type="project" value="UniProtKB-UniRule"/>
</dbReference>
<keyword evidence="12" id="KW-0963">Cytoplasm</keyword>
<keyword evidence="17" id="KW-1185">Reference proteome</keyword>
<dbReference type="PIRSF" id="PIRSF000724">
    <property type="entry name" value="Pgk"/>
    <property type="match status" value="1"/>
</dbReference>
<evidence type="ECO:0000256" key="7">
    <source>
        <dbReference type="ARBA" id="ARBA00022679"/>
    </source>
</evidence>
<evidence type="ECO:0000256" key="4">
    <source>
        <dbReference type="ARBA" id="ARBA00011245"/>
    </source>
</evidence>
<dbReference type="PRINTS" id="PR00477">
    <property type="entry name" value="PHGLYCKINASE"/>
</dbReference>
<organism evidence="16 17">
    <name type="scientific">Waddlia chondrophila (strain ATCC VR-1470 / WSU 86-1044)</name>
    <dbReference type="NCBI Taxonomy" id="716544"/>
    <lineage>
        <taxon>Bacteria</taxon>
        <taxon>Pseudomonadati</taxon>
        <taxon>Chlamydiota</taxon>
        <taxon>Chlamydiia</taxon>
        <taxon>Parachlamydiales</taxon>
        <taxon>Waddliaceae</taxon>
        <taxon>Waddlia</taxon>
    </lineage>
</organism>
<feature type="binding site" evidence="12 13">
    <location>
        <begin position="20"/>
        <end position="22"/>
    </location>
    <ligand>
        <name>substrate</name>
    </ligand>
</feature>
<dbReference type="Proteomes" id="UP000001505">
    <property type="component" value="Chromosome"/>
</dbReference>
<feature type="binding site" evidence="12">
    <location>
        <position position="36"/>
    </location>
    <ligand>
        <name>substrate</name>
    </ligand>
</feature>
<feature type="binding site" evidence="12">
    <location>
        <position position="297"/>
    </location>
    <ligand>
        <name>ATP</name>
        <dbReference type="ChEBI" id="CHEBI:30616"/>
    </ligand>
</feature>
<dbReference type="STRING" id="716544.wcw_1700"/>
<evidence type="ECO:0000256" key="10">
    <source>
        <dbReference type="ARBA" id="ARBA00022840"/>
    </source>
</evidence>
<dbReference type="AlphaFoldDB" id="D6YSJ9"/>
<feature type="binding site" evidence="12">
    <location>
        <position position="153"/>
    </location>
    <ligand>
        <name>substrate</name>
    </ligand>
</feature>
<evidence type="ECO:0000256" key="2">
    <source>
        <dbReference type="ARBA" id="ARBA00004838"/>
    </source>
</evidence>
<dbReference type="FunFam" id="3.40.50.1260:FF:000006">
    <property type="entry name" value="Phosphoglycerate kinase"/>
    <property type="match status" value="1"/>
</dbReference>
<gene>
    <name evidence="12 16" type="primary">pgk</name>
    <name evidence="16" type="ordered locus">wcw_1700</name>
</gene>
<dbReference type="UniPathway" id="UPA00109">
    <property type="reaction ID" value="UER00185"/>
</dbReference>
<comment type="subcellular location">
    <subcellularLocation>
        <location evidence="12">Cytoplasm</location>
    </subcellularLocation>
</comment>
<dbReference type="EC" id="2.7.2.3" evidence="5 12"/>
<dbReference type="RefSeq" id="WP_013182748.1">
    <property type="nucleotide sequence ID" value="NC_014225.1"/>
</dbReference>
<dbReference type="OrthoDB" id="9808460at2"/>
<evidence type="ECO:0000256" key="14">
    <source>
        <dbReference type="PIRSR" id="PIRSR000724-2"/>
    </source>
</evidence>
<dbReference type="HAMAP" id="MF_00145">
    <property type="entry name" value="Phosphoglyc_kinase"/>
    <property type="match status" value="1"/>
</dbReference>
<dbReference type="GO" id="GO:0006096">
    <property type="term" value="P:glycolytic process"/>
    <property type="evidence" value="ECO:0007669"/>
    <property type="project" value="UniProtKB-UniRule"/>
</dbReference>
<feature type="binding site" evidence="13">
    <location>
        <position position="36"/>
    </location>
    <ligand>
        <name>(2R)-3-phosphoglycerate</name>
        <dbReference type="ChEBI" id="CHEBI:58272"/>
    </ligand>
</feature>
<evidence type="ECO:0000256" key="15">
    <source>
        <dbReference type="RuleBase" id="RU000532"/>
    </source>
</evidence>
<evidence type="ECO:0000313" key="16">
    <source>
        <dbReference type="EMBL" id="ADI39044.1"/>
    </source>
</evidence>
<dbReference type="GO" id="GO:0005524">
    <property type="term" value="F:ATP binding"/>
    <property type="evidence" value="ECO:0007669"/>
    <property type="project" value="UniProtKB-KW"/>
</dbReference>
<evidence type="ECO:0000256" key="13">
    <source>
        <dbReference type="PIRSR" id="PIRSR000724-1"/>
    </source>
</evidence>
<comment type="pathway">
    <text evidence="2 12">Carbohydrate degradation; glycolysis; pyruvate from D-glyceraldehyde 3-phosphate: step 2/5.</text>
</comment>
<comment type="similarity">
    <text evidence="3 12 15">Belongs to the phosphoglycerate kinase family.</text>
</comment>
<dbReference type="eggNOG" id="COG0126">
    <property type="taxonomic scope" value="Bacteria"/>
</dbReference>
<dbReference type="Pfam" id="PF00162">
    <property type="entry name" value="PGK"/>
    <property type="match status" value="1"/>
</dbReference>
<dbReference type="InterPro" id="IPR015824">
    <property type="entry name" value="Phosphoglycerate_kinase_N"/>
</dbReference>
<comment type="catalytic activity">
    <reaction evidence="1 12 15">
        <text>(2R)-3-phosphoglycerate + ATP = (2R)-3-phospho-glyceroyl phosphate + ADP</text>
        <dbReference type="Rhea" id="RHEA:14801"/>
        <dbReference type="ChEBI" id="CHEBI:30616"/>
        <dbReference type="ChEBI" id="CHEBI:57604"/>
        <dbReference type="ChEBI" id="CHEBI:58272"/>
        <dbReference type="ChEBI" id="CHEBI:456216"/>
        <dbReference type="EC" id="2.7.2.3"/>
    </reaction>
</comment>
<feature type="binding site" evidence="12 13">
    <location>
        <begin position="59"/>
        <end position="62"/>
    </location>
    <ligand>
        <name>substrate</name>
    </ligand>
</feature>
<dbReference type="EMBL" id="CP001928">
    <property type="protein sequence ID" value="ADI39044.1"/>
    <property type="molecule type" value="Genomic_DNA"/>
</dbReference>
<keyword evidence="9 12" id="KW-0418">Kinase</keyword>
<evidence type="ECO:0000256" key="12">
    <source>
        <dbReference type="HAMAP-Rule" id="MF_00145"/>
    </source>
</evidence>
<name>D6YSJ9_WADCW</name>
<feature type="binding site" evidence="12 14">
    <location>
        <position position="328"/>
    </location>
    <ligand>
        <name>ATP</name>
        <dbReference type="ChEBI" id="CHEBI:30616"/>
    </ligand>
</feature>
<evidence type="ECO:0000256" key="6">
    <source>
        <dbReference type="ARBA" id="ARBA00016471"/>
    </source>
</evidence>
<dbReference type="PANTHER" id="PTHR11406:SF23">
    <property type="entry name" value="PHOSPHOGLYCERATE KINASE 1, CHLOROPLASTIC-RELATED"/>
    <property type="match status" value="1"/>
</dbReference>
<evidence type="ECO:0000256" key="3">
    <source>
        <dbReference type="ARBA" id="ARBA00008982"/>
    </source>
</evidence>
<evidence type="ECO:0000313" key="17">
    <source>
        <dbReference type="Proteomes" id="UP000001505"/>
    </source>
</evidence>
<dbReference type="HOGENOM" id="CLU_025427_0_2_0"/>
<evidence type="ECO:0000256" key="9">
    <source>
        <dbReference type="ARBA" id="ARBA00022777"/>
    </source>
</evidence>
<dbReference type="GO" id="GO:0043531">
    <property type="term" value="F:ADP binding"/>
    <property type="evidence" value="ECO:0007669"/>
    <property type="project" value="TreeGrafter"/>
</dbReference>
<dbReference type="GO" id="GO:0006094">
    <property type="term" value="P:gluconeogenesis"/>
    <property type="evidence" value="ECO:0007669"/>
    <property type="project" value="TreeGrafter"/>
</dbReference>
<feature type="binding site" evidence="12">
    <location>
        <position position="118"/>
    </location>
    <ligand>
        <name>substrate</name>
    </ligand>
</feature>
<dbReference type="CDD" id="cd00318">
    <property type="entry name" value="Phosphoglycerate_kinase"/>
    <property type="match status" value="1"/>
</dbReference>
<dbReference type="Gene3D" id="3.40.50.1260">
    <property type="entry name" value="Phosphoglycerate kinase, N-terminal domain"/>
    <property type="match status" value="2"/>
</dbReference>
<dbReference type="PANTHER" id="PTHR11406">
    <property type="entry name" value="PHOSPHOGLYCERATE KINASE"/>
    <property type="match status" value="1"/>
</dbReference>
<feature type="binding site" evidence="13">
    <location>
        <position position="153"/>
    </location>
    <ligand>
        <name>(2R)-3-phosphoglycerate</name>
        <dbReference type="ChEBI" id="CHEBI:58272"/>
    </ligand>
</feature>
<keyword evidence="10 12" id="KW-0067">ATP-binding</keyword>
<sequence>MTIALKELPLKGKKILVRVDFNVPLDKKGRITDDTRIVASLPTIRYILEQGGNPILMSHLGRPKGRQDLSMSLSVCARRLAEMLGKPVIMAPDCIGNQVEALINKLRPGESLLLENLRFHPGEENPTEHPEFVNALAKLGEIYVNDAFGTAHRKHASTYFIVPFFKGRAAPGFLLEKEIEFLGNEISKPKRPFFAVIGGAKISSKIGVIKALASKVDSLLIGGAMAFTFLKAKHVNIGDSLFETDCLDTAKAIMETYEKAGVRILFPVDHVIVTDIDQDQFPKIVDNQSGIPKGYKGVDIGPRTIEIYSSELANGKTIFWNGPMGIFEHQEFAKGTKAIAEAIAKVKGTKIVGGGDSVAAIRSLNLAHQFTHLSTGGGASLEYLEFGTLPGLEVLKNIP</sequence>
<reference evidence="16 17" key="1">
    <citation type="journal article" date="2010" name="PLoS ONE">
        <title>The Waddlia genome: a window into chlamydial biology.</title>
        <authorList>
            <person name="Bertelli C."/>
            <person name="Collyn F."/>
            <person name="Croxatto A."/>
            <person name="Ruckert C."/>
            <person name="Polkinghorne A."/>
            <person name="Kebbi-Beghdadi C."/>
            <person name="Goesmann A."/>
            <person name="Vaughan L."/>
            <person name="Greub G."/>
        </authorList>
    </citation>
    <scope>NUCLEOTIDE SEQUENCE [LARGE SCALE GENOMIC DNA]</scope>
    <source>
        <strain evidence="17">ATCC VR-1470 / WSU 86-1044</strain>
    </source>
</reference>
<keyword evidence="11 12" id="KW-0324">Glycolysis</keyword>
<protein>
    <recommendedName>
        <fullName evidence="6 12">Phosphoglycerate kinase</fullName>
        <ecNumber evidence="5 12">2.7.2.3</ecNumber>
    </recommendedName>
</protein>
<dbReference type="FunFam" id="3.40.50.1260:FF:000003">
    <property type="entry name" value="Phosphoglycerate kinase"/>
    <property type="match status" value="1"/>
</dbReference>
<feature type="binding site" evidence="12 14">
    <location>
        <position position="205"/>
    </location>
    <ligand>
        <name>ATP</name>
        <dbReference type="ChEBI" id="CHEBI:30616"/>
    </ligand>
</feature>
<keyword evidence="7 12" id="KW-0808">Transferase</keyword>
<dbReference type="KEGG" id="wch:wcw_1700"/>
<evidence type="ECO:0000256" key="8">
    <source>
        <dbReference type="ARBA" id="ARBA00022741"/>
    </source>
</evidence>
<dbReference type="InterPro" id="IPR036043">
    <property type="entry name" value="Phosphoglycerate_kinase_sf"/>
</dbReference>
<feature type="binding site" evidence="13">
    <location>
        <position position="118"/>
    </location>
    <ligand>
        <name>(2R)-3-phosphoglycerate</name>
        <dbReference type="ChEBI" id="CHEBI:58272"/>
    </ligand>
</feature>
<evidence type="ECO:0000256" key="1">
    <source>
        <dbReference type="ARBA" id="ARBA00000642"/>
    </source>
</evidence>